<reference evidence="2 3" key="1">
    <citation type="submission" date="2014-02" db="EMBL/GenBank/DDBJ databases">
        <title>Transposable element dynamics among asymbiotic and ectomycorrhizal Amanita fungi.</title>
        <authorList>
            <consortium name="DOE Joint Genome Institute"/>
            <person name="Hess J."/>
            <person name="Skrede I."/>
            <person name="Wolfe B."/>
            <person name="LaButti K."/>
            <person name="Ohm R.A."/>
            <person name="Grigoriev I.V."/>
            <person name="Pringle A."/>
        </authorList>
    </citation>
    <scope>NUCLEOTIDE SEQUENCE [LARGE SCALE GENOMIC DNA]</scope>
    <source>
        <strain evidence="2 3">SKay4041</strain>
    </source>
</reference>
<dbReference type="AlphaFoldDB" id="A0A2A9NU29"/>
<evidence type="ECO:0000259" key="1">
    <source>
        <dbReference type="Pfam" id="PF24494"/>
    </source>
</evidence>
<feature type="non-terminal residue" evidence="2">
    <location>
        <position position="247"/>
    </location>
</feature>
<dbReference type="InterPro" id="IPR056009">
    <property type="entry name" value="DUF7587"/>
</dbReference>
<keyword evidence="3" id="KW-1185">Reference proteome</keyword>
<dbReference type="EMBL" id="KZ301991">
    <property type="protein sequence ID" value="PFH51182.1"/>
    <property type="molecule type" value="Genomic_DNA"/>
</dbReference>
<accession>A0A2A9NU29</accession>
<feature type="non-terminal residue" evidence="2">
    <location>
        <position position="1"/>
    </location>
</feature>
<evidence type="ECO:0000313" key="2">
    <source>
        <dbReference type="EMBL" id="PFH51182.1"/>
    </source>
</evidence>
<name>A0A2A9NU29_9AGAR</name>
<sequence>YTDVATHMRWTTQHLSPYITTSFSAFWSIWEAVKRYHHGVKQDIHIAIIDAQAVSDRAVTAAQLLSKASPSERHRSHWKWFRFAQESQAVLVHGAIPGTAVLASVPLVDLLQKLPSYLLKADHDSSNPLKPLSWDYTEQKPNFRLFCRDMSANFLRLSDEERLQNATTGSVELALAFLHSWFHEIVTCDMNLATTKLCLLALAIAQWPGQWWALGHPEITDLVTAMAFAIAEKLHEERAAGEVTRLQ</sequence>
<protein>
    <recommendedName>
        <fullName evidence="1">DUF7587 domain-containing protein</fullName>
    </recommendedName>
</protein>
<feature type="domain" description="DUF7587" evidence="1">
    <location>
        <begin position="3"/>
        <end position="110"/>
    </location>
</feature>
<dbReference type="Pfam" id="PF24494">
    <property type="entry name" value="DUF7587"/>
    <property type="match status" value="1"/>
</dbReference>
<organism evidence="2 3">
    <name type="scientific">Amanita thiersii Skay4041</name>
    <dbReference type="NCBI Taxonomy" id="703135"/>
    <lineage>
        <taxon>Eukaryota</taxon>
        <taxon>Fungi</taxon>
        <taxon>Dikarya</taxon>
        <taxon>Basidiomycota</taxon>
        <taxon>Agaricomycotina</taxon>
        <taxon>Agaricomycetes</taxon>
        <taxon>Agaricomycetidae</taxon>
        <taxon>Agaricales</taxon>
        <taxon>Pluteineae</taxon>
        <taxon>Amanitaceae</taxon>
        <taxon>Amanita</taxon>
    </lineage>
</organism>
<gene>
    <name evidence="2" type="ORF">AMATHDRAFT_89519</name>
</gene>
<dbReference type="Proteomes" id="UP000242287">
    <property type="component" value="Unassembled WGS sequence"/>
</dbReference>
<dbReference type="OrthoDB" id="3359845at2759"/>
<evidence type="ECO:0000313" key="3">
    <source>
        <dbReference type="Proteomes" id="UP000242287"/>
    </source>
</evidence>
<proteinExistence type="predicted"/>
<dbReference type="STRING" id="703135.A0A2A9NU29"/>